<dbReference type="EC" id="5.2.1.8" evidence="2 5"/>
<evidence type="ECO:0000256" key="3">
    <source>
        <dbReference type="ARBA" id="ARBA00023110"/>
    </source>
</evidence>
<dbReference type="PANTHER" id="PTHR10516">
    <property type="entry name" value="PEPTIDYL-PROLYL CIS-TRANS ISOMERASE"/>
    <property type="match status" value="1"/>
</dbReference>
<dbReference type="EnsemblMetazoa" id="XM_030982746">
    <property type="protein sequence ID" value="XP_030838606"/>
    <property type="gene ID" value="LOC115922948"/>
</dbReference>
<dbReference type="InterPro" id="IPR001179">
    <property type="entry name" value="PPIase_FKBP_dom"/>
</dbReference>
<dbReference type="GO" id="GO:0010881">
    <property type="term" value="P:regulation of cardiac muscle contraction by regulation of the release of sequestered calcium ion"/>
    <property type="evidence" value="ECO:0000318"/>
    <property type="project" value="GO_Central"/>
</dbReference>
<dbReference type="InterPro" id="IPR050689">
    <property type="entry name" value="FKBP-type_PPIase"/>
</dbReference>
<keyword evidence="3 5" id="KW-0697">Rotamase</keyword>
<dbReference type="SUPFAM" id="SSF54534">
    <property type="entry name" value="FKBP-like"/>
    <property type="match status" value="1"/>
</dbReference>
<dbReference type="RefSeq" id="XP_030838606.1">
    <property type="nucleotide sequence ID" value="XM_030982746.1"/>
</dbReference>
<evidence type="ECO:0000313" key="7">
    <source>
        <dbReference type="EnsemblMetazoa" id="XP_030838606"/>
    </source>
</evidence>
<name>A0A7M7NLZ5_STRPU</name>
<evidence type="ECO:0000256" key="5">
    <source>
        <dbReference type="PROSITE-ProRule" id="PRU00277"/>
    </source>
</evidence>
<dbReference type="Proteomes" id="UP000007110">
    <property type="component" value="Unassembled WGS sequence"/>
</dbReference>
<keyword evidence="4 5" id="KW-0413">Isomerase</keyword>
<dbReference type="InParanoid" id="A0A7M7NLZ5"/>
<dbReference type="Gene3D" id="3.10.50.40">
    <property type="match status" value="1"/>
</dbReference>
<dbReference type="OrthoDB" id="1902587at2759"/>
<dbReference type="GO" id="GO:0033017">
    <property type="term" value="C:sarcoplasmic reticulum membrane"/>
    <property type="evidence" value="ECO:0000318"/>
    <property type="project" value="GO_Central"/>
</dbReference>
<dbReference type="KEGG" id="spu:115922948"/>
<keyword evidence="8" id="KW-1185">Reference proteome</keyword>
<evidence type="ECO:0000256" key="4">
    <source>
        <dbReference type="ARBA" id="ARBA00023235"/>
    </source>
</evidence>
<dbReference type="OMA" id="WDEGFAG"/>
<evidence type="ECO:0000256" key="1">
    <source>
        <dbReference type="ARBA" id="ARBA00000971"/>
    </source>
</evidence>
<dbReference type="PANTHER" id="PTHR10516:SF443">
    <property type="entry name" value="FK506-BINDING PROTEIN 59-RELATED"/>
    <property type="match status" value="1"/>
</dbReference>
<reference evidence="8" key="1">
    <citation type="submission" date="2015-02" db="EMBL/GenBank/DDBJ databases">
        <title>Genome sequencing for Strongylocentrotus purpuratus.</title>
        <authorList>
            <person name="Murali S."/>
            <person name="Liu Y."/>
            <person name="Vee V."/>
            <person name="English A."/>
            <person name="Wang M."/>
            <person name="Skinner E."/>
            <person name="Han Y."/>
            <person name="Muzny D.M."/>
            <person name="Worley K.C."/>
            <person name="Gibbs R.A."/>
        </authorList>
    </citation>
    <scope>NUCLEOTIDE SEQUENCE</scope>
</reference>
<evidence type="ECO:0000259" key="6">
    <source>
        <dbReference type="PROSITE" id="PS50059"/>
    </source>
</evidence>
<accession>A0A7M7NLZ5</accession>
<organism evidence="7 8">
    <name type="scientific">Strongylocentrotus purpuratus</name>
    <name type="common">Purple sea urchin</name>
    <dbReference type="NCBI Taxonomy" id="7668"/>
    <lineage>
        <taxon>Eukaryota</taxon>
        <taxon>Metazoa</taxon>
        <taxon>Echinodermata</taxon>
        <taxon>Eleutherozoa</taxon>
        <taxon>Echinozoa</taxon>
        <taxon>Echinoidea</taxon>
        <taxon>Euechinoidea</taxon>
        <taxon>Echinacea</taxon>
        <taxon>Camarodonta</taxon>
        <taxon>Echinidea</taxon>
        <taxon>Strongylocentrotidae</taxon>
        <taxon>Strongylocentrotus</taxon>
    </lineage>
</organism>
<dbReference type="Pfam" id="PF00254">
    <property type="entry name" value="FKBP_C"/>
    <property type="match status" value="1"/>
</dbReference>
<proteinExistence type="predicted"/>
<evidence type="ECO:0000256" key="2">
    <source>
        <dbReference type="ARBA" id="ARBA00013194"/>
    </source>
</evidence>
<protein>
    <recommendedName>
        <fullName evidence="2 5">peptidylprolyl isomerase</fullName>
        <ecNumber evidence="2 5">5.2.1.8</ecNumber>
    </recommendedName>
</protein>
<feature type="domain" description="PPIase FKBP-type" evidence="6">
    <location>
        <begin position="20"/>
        <end position="109"/>
    </location>
</feature>
<dbReference type="PROSITE" id="PS50059">
    <property type="entry name" value="FKBP_PPIASE"/>
    <property type="match status" value="1"/>
</dbReference>
<sequence length="111" mass="12134">MVLEKKIQRAGDGRTYPQAGQTCVVHYIGTLTDGTEFDNSRKNIHTPFEFKLGNGEVIKGWDVGVAQMSVGERSTLTCSPDFGYGSFGYPGCIPPNATLMFDIELIAIREA</sequence>
<dbReference type="GO" id="GO:0003755">
    <property type="term" value="F:peptidyl-prolyl cis-trans isomerase activity"/>
    <property type="evidence" value="ECO:0000318"/>
    <property type="project" value="GO_Central"/>
</dbReference>
<dbReference type="AlphaFoldDB" id="A0A7M7NLZ5"/>
<comment type="catalytic activity">
    <reaction evidence="1 5">
        <text>[protein]-peptidylproline (omega=180) = [protein]-peptidylproline (omega=0)</text>
        <dbReference type="Rhea" id="RHEA:16237"/>
        <dbReference type="Rhea" id="RHEA-COMP:10747"/>
        <dbReference type="Rhea" id="RHEA-COMP:10748"/>
        <dbReference type="ChEBI" id="CHEBI:83833"/>
        <dbReference type="ChEBI" id="CHEBI:83834"/>
        <dbReference type="EC" id="5.2.1.8"/>
    </reaction>
</comment>
<dbReference type="FunFam" id="3.10.50.40:FF:000025">
    <property type="entry name" value="Peptidylprolyl isomerase"/>
    <property type="match status" value="1"/>
</dbReference>
<dbReference type="GeneID" id="115922948"/>
<dbReference type="InterPro" id="IPR046357">
    <property type="entry name" value="PPIase_dom_sf"/>
</dbReference>
<reference evidence="7" key="2">
    <citation type="submission" date="2021-01" db="UniProtKB">
        <authorList>
            <consortium name="EnsemblMetazoa"/>
        </authorList>
    </citation>
    <scope>IDENTIFICATION</scope>
</reference>
<evidence type="ECO:0000313" key="8">
    <source>
        <dbReference type="Proteomes" id="UP000007110"/>
    </source>
</evidence>